<proteinExistence type="inferred from homology"/>
<dbReference type="PANTHER" id="PTHR30269:SF0">
    <property type="entry name" value="MEMBRANE TRANSPORTER PROTEIN YFCA-RELATED"/>
    <property type="match status" value="1"/>
</dbReference>
<dbReference type="InterPro" id="IPR002781">
    <property type="entry name" value="TM_pro_TauE-like"/>
</dbReference>
<dbReference type="Pfam" id="PF01925">
    <property type="entry name" value="TauE"/>
    <property type="match status" value="1"/>
</dbReference>
<evidence type="ECO:0000313" key="10">
    <source>
        <dbReference type="Proteomes" id="UP000824150"/>
    </source>
</evidence>
<feature type="transmembrane region" description="Helical" evidence="8">
    <location>
        <begin position="198"/>
        <end position="221"/>
    </location>
</feature>
<evidence type="ECO:0000256" key="7">
    <source>
        <dbReference type="ARBA" id="ARBA00023136"/>
    </source>
</evidence>
<protein>
    <recommendedName>
        <fullName evidence="8">Probable membrane transporter protein</fullName>
    </recommendedName>
</protein>
<reference evidence="9" key="1">
    <citation type="journal article" date="2021" name="PeerJ">
        <title>Extensive microbial diversity within the chicken gut microbiome revealed by metagenomics and culture.</title>
        <authorList>
            <person name="Gilroy R."/>
            <person name="Ravi A."/>
            <person name="Getino M."/>
            <person name="Pursley I."/>
            <person name="Horton D.L."/>
            <person name="Alikhan N.F."/>
            <person name="Baker D."/>
            <person name="Gharbi K."/>
            <person name="Hall N."/>
            <person name="Watson M."/>
            <person name="Adriaenssens E.M."/>
            <person name="Foster-Nyarko E."/>
            <person name="Jarju S."/>
            <person name="Secka A."/>
            <person name="Antonio M."/>
            <person name="Oren A."/>
            <person name="Chaudhuri R.R."/>
            <person name="La Ragione R."/>
            <person name="Hildebrand F."/>
            <person name="Pallen M.J."/>
        </authorList>
    </citation>
    <scope>NUCLEOTIDE SEQUENCE</scope>
    <source>
        <strain evidence="9">687</strain>
    </source>
</reference>
<organism evidence="9 10">
    <name type="scientific">Candidatus Anaerobiospirillum merdipullorum</name>
    <dbReference type="NCBI Taxonomy" id="2838450"/>
    <lineage>
        <taxon>Bacteria</taxon>
        <taxon>Pseudomonadati</taxon>
        <taxon>Pseudomonadota</taxon>
        <taxon>Gammaproteobacteria</taxon>
        <taxon>Aeromonadales</taxon>
        <taxon>Succinivibrionaceae</taxon>
        <taxon>Anaerobiospirillum</taxon>
    </lineage>
</organism>
<feature type="transmembrane region" description="Helical" evidence="8">
    <location>
        <begin position="123"/>
        <end position="141"/>
    </location>
</feature>
<keyword evidence="7 8" id="KW-0472">Membrane</keyword>
<evidence type="ECO:0000256" key="8">
    <source>
        <dbReference type="RuleBase" id="RU363041"/>
    </source>
</evidence>
<feature type="transmembrane region" description="Helical" evidence="8">
    <location>
        <begin position="97"/>
        <end position="117"/>
    </location>
</feature>
<dbReference type="Proteomes" id="UP000824150">
    <property type="component" value="Unassembled WGS sequence"/>
</dbReference>
<name>A0A9E2NST9_9GAMM</name>
<feature type="transmembrane region" description="Helical" evidence="8">
    <location>
        <begin position="228"/>
        <end position="248"/>
    </location>
</feature>
<comment type="similarity">
    <text evidence="2 8">Belongs to the 4-toluene sulfonate uptake permease (TSUP) (TC 2.A.102) family.</text>
</comment>
<feature type="transmembrane region" description="Helical" evidence="8">
    <location>
        <begin position="162"/>
        <end position="192"/>
    </location>
</feature>
<sequence>MKRPTIALAFLLHVGVFLSVTDFIDEIILFTVSFAANLFASVSGGGAGFVQFPLLILMGLPFAAALGTHKVAVVFLGLGALTKKFTNKSAFALDKQITLIMLLFGCPAVVAGSLIIIAVPAQIAEVILGLITIASGIYTLVKRQFGAQPLQQRSRTRVILGTLAIILIGLFSGSLSSGAGLFSTLSLVLIFGLELKRAILHTMVFVATLWNAVGAVTVGTVAEIYWPWVPLLIVATFTGSFVGTTLLIKLPVTIVRIIFSAVAILSGVTLIVAAF</sequence>
<feature type="transmembrane region" description="Helical" evidence="8">
    <location>
        <begin position="254"/>
        <end position="274"/>
    </location>
</feature>
<dbReference type="AlphaFoldDB" id="A0A9E2NST9"/>
<keyword evidence="5 8" id="KW-0812">Transmembrane</keyword>
<gene>
    <name evidence="9" type="ORF">IAA31_07405</name>
</gene>
<evidence type="ECO:0000256" key="6">
    <source>
        <dbReference type="ARBA" id="ARBA00022989"/>
    </source>
</evidence>
<evidence type="ECO:0000256" key="5">
    <source>
        <dbReference type="ARBA" id="ARBA00022692"/>
    </source>
</evidence>
<reference evidence="9" key="2">
    <citation type="submission" date="2021-04" db="EMBL/GenBank/DDBJ databases">
        <authorList>
            <person name="Gilroy R."/>
        </authorList>
    </citation>
    <scope>NUCLEOTIDE SEQUENCE</scope>
    <source>
        <strain evidence="9">687</strain>
    </source>
</reference>
<accession>A0A9E2NST9</accession>
<dbReference type="PANTHER" id="PTHR30269">
    <property type="entry name" value="TRANSMEMBRANE PROTEIN YFCA"/>
    <property type="match status" value="1"/>
</dbReference>
<evidence type="ECO:0000313" key="9">
    <source>
        <dbReference type="EMBL" id="MBU3827300.1"/>
    </source>
</evidence>
<dbReference type="GO" id="GO:0005886">
    <property type="term" value="C:plasma membrane"/>
    <property type="evidence" value="ECO:0007669"/>
    <property type="project" value="UniProtKB-SubCell"/>
</dbReference>
<comment type="caution">
    <text evidence="9">The sequence shown here is derived from an EMBL/GenBank/DDBJ whole genome shotgun (WGS) entry which is preliminary data.</text>
</comment>
<keyword evidence="4 8" id="KW-1003">Cell membrane</keyword>
<keyword evidence="3" id="KW-0813">Transport</keyword>
<dbReference type="InterPro" id="IPR052017">
    <property type="entry name" value="TSUP"/>
</dbReference>
<keyword evidence="6 8" id="KW-1133">Transmembrane helix</keyword>
<evidence type="ECO:0000256" key="3">
    <source>
        <dbReference type="ARBA" id="ARBA00022448"/>
    </source>
</evidence>
<dbReference type="EMBL" id="JAHLFG010000081">
    <property type="protein sequence ID" value="MBU3827300.1"/>
    <property type="molecule type" value="Genomic_DNA"/>
</dbReference>
<comment type="subcellular location">
    <subcellularLocation>
        <location evidence="1 8">Cell membrane</location>
        <topology evidence="1 8">Multi-pass membrane protein</topology>
    </subcellularLocation>
</comment>
<evidence type="ECO:0000256" key="2">
    <source>
        <dbReference type="ARBA" id="ARBA00009142"/>
    </source>
</evidence>
<feature type="transmembrane region" description="Helical" evidence="8">
    <location>
        <begin position="51"/>
        <end position="76"/>
    </location>
</feature>
<evidence type="ECO:0000256" key="1">
    <source>
        <dbReference type="ARBA" id="ARBA00004651"/>
    </source>
</evidence>
<evidence type="ECO:0000256" key="4">
    <source>
        <dbReference type="ARBA" id="ARBA00022475"/>
    </source>
</evidence>